<reference evidence="3 4" key="1">
    <citation type="submission" date="2024-04" db="EMBL/GenBank/DDBJ databases">
        <authorList>
            <consortium name="Genoscope - CEA"/>
            <person name="William W."/>
        </authorList>
    </citation>
    <scope>NUCLEOTIDE SEQUENCE [LARGE SCALE GENOMIC DNA]</scope>
</reference>
<dbReference type="Pfam" id="PF14913">
    <property type="entry name" value="DPCD"/>
    <property type="match status" value="1"/>
</dbReference>
<dbReference type="PRINTS" id="PR02065">
    <property type="entry name" value="PROTEINDPCD"/>
</dbReference>
<keyword evidence="4" id="KW-1185">Reference proteome</keyword>
<evidence type="ECO:0000256" key="2">
    <source>
        <dbReference type="ARBA" id="ARBA00020330"/>
    </source>
</evidence>
<dbReference type="InterPro" id="IPR026224">
    <property type="entry name" value="DPCD"/>
</dbReference>
<gene>
    <name evidence="3" type="ORF">GSLYS_00007082001</name>
</gene>
<evidence type="ECO:0000313" key="3">
    <source>
        <dbReference type="EMBL" id="CAL1533064.1"/>
    </source>
</evidence>
<comment type="similarity">
    <text evidence="1">Belongs to the DPCD family.</text>
</comment>
<proteinExistence type="inferred from homology"/>
<dbReference type="EMBL" id="CAXITT010000132">
    <property type="protein sequence ID" value="CAL1533064.1"/>
    <property type="molecule type" value="Genomic_DNA"/>
</dbReference>
<dbReference type="Proteomes" id="UP001497497">
    <property type="component" value="Unassembled WGS sequence"/>
</dbReference>
<dbReference type="PANTHER" id="PTHR31921">
    <property type="entry name" value="PROTEIN DPCD"/>
    <property type="match status" value="1"/>
</dbReference>
<protein>
    <recommendedName>
        <fullName evidence="2">Protein DPCD</fullName>
    </recommendedName>
</protein>
<sequence length="200" mass="22818">MAELWINKLVSAQKTCLVQDNKRKIHFTFSDGTELVEEYDIKSDELLVRKWKKKSTLGGVGKWEIEVGEQPSQFNLEIDGLAESTANPVFVRKDTKTNFQWRIRNLPYPLDNYKVTAKPDQGKVVISTVNKKYYKTFEIPDLARCGLPLEQEPLEIAHANSTLLISYKKPPAFLAVEKKLQQEFKKLKASKDGDVDCAPS</sequence>
<accession>A0AAV2HGW0</accession>
<organism evidence="3 4">
    <name type="scientific">Lymnaea stagnalis</name>
    <name type="common">Great pond snail</name>
    <name type="synonym">Helix stagnalis</name>
    <dbReference type="NCBI Taxonomy" id="6523"/>
    <lineage>
        <taxon>Eukaryota</taxon>
        <taxon>Metazoa</taxon>
        <taxon>Spiralia</taxon>
        <taxon>Lophotrochozoa</taxon>
        <taxon>Mollusca</taxon>
        <taxon>Gastropoda</taxon>
        <taxon>Heterobranchia</taxon>
        <taxon>Euthyneura</taxon>
        <taxon>Panpulmonata</taxon>
        <taxon>Hygrophila</taxon>
        <taxon>Lymnaeoidea</taxon>
        <taxon>Lymnaeidae</taxon>
        <taxon>Lymnaea</taxon>
    </lineage>
</organism>
<comment type="caution">
    <text evidence="3">The sequence shown here is derived from an EMBL/GenBank/DDBJ whole genome shotgun (WGS) entry which is preliminary data.</text>
</comment>
<dbReference type="AlphaFoldDB" id="A0AAV2HGW0"/>
<evidence type="ECO:0000313" key="4">
    <source>
        <dbReference type="Proteomes" id="UP001497497"/>
    </source>
</evidence>
<evidence type="ECO:0000256" key="1">
    <source>
        <dbReference type="ARBA" id="ARBA00010597"/>
    </source>
</evidence>
<name>A0AAV2HGW0_LYMST</name>
<dbReference type="PANTHER" id="PTHR31921:SF1">
    <property type="entry name" value="PROTEIN DPCD"/>
    <property type="match status" value="1"/>
</dbReference>